<gene>
    <name evidence="2" type="ORF">NDU88_004153</name>
</gene>
<dbReference type="AlphaFoldDB" id="A0AAV7PC33"/>
<evidence type="ECO:0000313" key="3">
    <source>
        <dbReference type="Proteomes" id="UP001066276"/>
    </source>
</evidence>
<dbReference type="EMBL" id="JANPWB010000011">
    <property type="protein sequence ID" value="KAJ1125730.1"/>
    <property type="molecule type" value="Genomic_DNA"/>
</dbReference>
<proteinExistence type="predicted"/>
<organism evidence="2 3">
    <name type="scientific">Pleurodeles waltl</name>
    <name type="common">Iberian ribbed newt</name>
    <dbReference type="NCBI Taxonomy" id="8319"/>
    <lineage>
        <taxon>Eukaryota</taxon>
        <taxon>Metazoa</taxon>
        <taxon>Chordata</taxon>
        <taxon>Craniata</taxon>
        <taxon>Vertebrata</taxon>
        <taxon>Euteleostomi</taxon>
        <taxon>Amphibia</taxon>
        <taxon>Batrachia</taxon>
        <taxon>Caudata</taxon>
        <taxon>Salamandroidea</taxon>
        <taxon>Salamandridae</taxon>
        <taxon>Pleurodelinae</taxon>
        <taxon>Pleurodeles</taxon>
    </lineage>
</organism>
<feature type="region of interest" description="Disordered" evidence="1">
    <location>
        <begin position="48"/>
        <end position="108"/>
    </location>
</feature>
<protein>
    <submittedName>
        <fullName evidence="2">Uncharacterized protein</fullName>
    </submittedName>
</protein>
<reference evidence="2" key="1">
    <citation type="journal article" date="2022" name="bioRxiv">
        <title>Sequencing and chromosome-scale assembly of the giantPleurodeles waltlgenome.</title>
        <authorList>
            <person name="Brown T."/>
            <person name="Elewa A."/>
            <person name="Iarovenko S."/>
            <person name="Subramanian E."/>
            <person name="Araus A.J."/>
            <person name="Petzold A."/>
            <person name="Susuki M."/>
            <person name="Suzuki K.-i.T."/>
            <person name="Hayashi T."/>
            <person name="Toyoda A."/>
            <person name="Oliveira C."/>
            <person name="Osipova E."/>
            <person name="Leigh N.D."/>
            <person name="Simon A."/>
            <person name="Yun M.H."/>
        </authorList>
    </citation>
    <scope>NUCLEOTIDE SEQUENCE</scope>
    <source>
        <strain evidence="2">20211129_DDA</strain>
        <tissue evidence="2">Liver</tissue>
    </source>
</reference>
<comment type="caution">
    <text evidence="2">The sequence shown here is derived from an EMBL/GenBank/DDBJ whole genome shotgun (WGS) entry which is preliminary data.</text>
</comment>
<feature type="compositionally biased region" description="Acidic residues" evidence="1">
    <location>
        <begin position="54"/>
        <end position="70"/>
    </location>
</feature>
<keyword evidence="3" id="KW-1185">Reference proteome</keyword>
<name>A0AAV7PC33_PLEWA</name>
<sequence length="108" mass="12204">MELELINFNNLTKVEMQTLCKERGLNVNKKASKVDLQVAVQDYEKVKKMQAAASEDDEGDLGPNENEDQDREEKPELQGKPSCPQEENQYTWDAARSSVSSRGLSEVE</sequence>
<feature type="compositionally biased region" description="Polar residues" evidence="1">
    <location>
        <begin position="85"/>
        <end position="108"/>
    </location>
</feature>
<evidence type="ECO:0000313" key="2">
    <source>
        <dbReference type="EMBL" id="KAJ1125730.1"/>
    </source>
</evidence>
<dbReference type="Proteomes" id="UP001066276">
    <property type="component" value="Chromosome 7"/>
</dbReference>
<evidence type="ECO:0000256" key="1">
    <source>
        <dbReference type="SAM" id="MobiDB-lite"/>
    </source>
</evidence>
<accession>A0AAV7PC33</accession>